<sequence length="950" mass="107972">MDESPPSHHPHLLHKDTLNSWEFKDKDAPEDAWLPVSEVPTQVHLDLLAHKKIPDPFLDHDEYAVQWIGEKTWIYRAKFKVDPVTSSNVVDDLVFDGLDTFATVILNGKEILKADNMFVSYRVPVQLEADNTLDIIFEPAFLRGRELVKEHSHEHNFLVRQTDVGRLPVRKAQYNWGWDWGPILMTAGPWKPVWHERYAVRVQDVWIKYEFSEDLKSCSGTIFVEACGSHSVNDRIVVELKKGEESLVNDVAQLNDNGLVKIPFRIDNPSLWYPLNYGPQTRHTLSATIIRETDTGAAAKTLHSKVKLTGFRRAELIQQPDAHGKSFYFRINNIDVFAGGSCWIPADSFLAQISPKRYQDWVKLAAEGNQVMLRIWGGGVYEHDALIDACDEYGVLLWHDFQFACGSYPAYDSFLKNLEVEARQQIRRLRNHPSMVIWAGNNEDYQVQERYKLDYDFEGDKDPESWLKSTFPARYLYEHFLPKLVEEEDLGMIYHPSSPWGDGKGTADPTVGDIHQWNLWHGAMNKYQEVDALGGRFVSEFGMHANPHRQTLHAMTRQRSQLYPGSMVLDSHNKAIGHGRRMMTYIVENFRLDNIKLDIDTYTHLTQVIQADTMRHAYKIWRRDWEDRKCGGVLVWQLNDCWPTVSWAVVDYYLVKKPAWYAMQRALRPLDVGVSRTLFDWTQTDDWVDENSGLKTGQVDTTLRAKGGTFDIWVASGMTEDVDVQVTVRFCDVKTGDTVGDRYATMLTAWANTTTHVHVSAPLPPMYRPDPQLADDVDGEEQELEPIPCPPGFSTHSGHQPSSSKSPERPSRTASEEADESRQPFRMAQYDPYVIYAELAVDGKVVATDTAWPEPLKYLDLSDRGITVECARTSSDDHSGTTIVTVGARRPVKGFVVGERTGMRLSDNGFDVIPGKEVRIEVEGVADPAALRCAFVGAPPGTITLGDLMK</sequence>
<proteinExistence type="predicted"/>
<evidence type="ECO:0000313" key="1">
    <source>
        <dbReference type="EMBL" id="KAI9905014.1"/>
    </source>
</evidence>
<evidence type="ECO:0000313" key="2">
    <source>
        <dbReference type="Proteomes" id="UP001163324"/>
    </source>
</evidence>
<dbReference type="Proteomes" id="UP001163324">
    <property type="component" value="Chromosome 1"/>
</dbReference>
<dbReference type="EMBL" id="CM047940">
    <property type="protein sequence ID" value="KAI9905014.1"/>
    <property type="molecule type" value="Genomic_DNA"/>
</dbReference>
<reference evidence="1" key="1">
    <citation type="submission" date="2022-10" db="EMBL/GenBank/DDBJ databases">
        <title>Complete Genome of Trichothecium roseum strain YXFP-22015, a Plant Pathogen Isolated from Citrus.</title>
        <authorList>
            <person name="Wang Y."/>
            <person name="Zhu L."/>
        </authorList>
    </citation>
    <scope>NUCLEOTIDE SEQUENCE</scope>
    <source>
        <strain evidence="1">YXFP-22015</strain>
    </source>
</reference>
<protein>
    <submittedName>
        <fullName evidence="1">Uncharacterized protein</fullName>
    </submittedName>
</protein>
<gene>
    <name evidence="1" type="ORF">N3K66_001543</name>
</gene>
<name>A0ACC0VFC9_9HYPO</name>
<accession>A0ACC0VFC9</accession>
<organism evidence="1 2">
    <name type="scientific">Trichothecium roseum</name>
    <dbReference type="NCBI Taxonomy" id="47278"/>
    <lineage>
        <taxon>Eukaryota</taxon>
        <taxon>Fungi</taxon>
        <taxon>Dikarya</taxon>
        <taxon>Ascomycota</taxon>
        <taxon>Pezizomycotina</taxon>
        <taxon>Sordariomycetes</taxon>
        <taxon>Hypocreomycetidae</taxon>
        <taxon>Hypocreales</taxon>
        <taxon>Hypocreales incertae sedis</taxon>
        <taxon>Trichothecium</taxon>
    </lineage>
</organism>
<keyword evidence="2" id="KW-1185">Reference proteome</keyword>
<comment type="caution">
    <text evidence="1">The sequence shown here is derived from an EMBL/GenBank/DDBJ whole genome shotgun (WGS) entry which is preliminary data.</text>
</comment>